<proteinExistence type="predicted"/>
<keyword evidence="2" id="KW-1185">Reference proteome</keyword>
<dbReference type="AlphaFoldDB" id="A0ABD3P5X9"/>
<evidence type="ECO:0000313" key="2">
    <source>
        <dbReference type="Proteomes" id="UP001530400"/>
    </source>
</evidence>
<accession>A0ABD3P5X9</accession>
<reference evidence="1 2" key="1">
    <citation type="submission" date="2024-10" db="EMBL/GenBank/DDBJ databases">
        <title>Updated reference genomes for cyclostephanoid diatoms.</title>
        <authorList>
            <person name="Roberts W.R."/>
            <person name="Alverson A.J."/>
        </authorList>
    </citation>
    <scope>NUCLEOTIDE SEQUENCE [LARGE SCALE GENOMIC DNA]</scope>
    <source>
        <strain evidence="1 2">AJA010-31</strain>
    </source>
</reference>
<dbReference type="Proteomes" id="UP001530400">
    <property type="component" value="Unassembled WGS sequence"/>
</dbReference>
<gene>
    <name evidence="1" type="ORF">ACHAWO_007267</name>
</gene>
<sequence>MAFLEEVLGVNNKFAKAGLAQFGFGTSESERMELIDFFEVIVNLEPRPRRELEDFGAIWPSFKMLKAMLDGVGITLF</sequence>
<protein>
    <submittedName>
        <fullName evidence="1">Uncharacterized protein</fullName>
    </submittedName>
</protein>
<evidence type="ECO:0000313" key="1">
    <source>
        <dbReference type="EMBL" id="KAL3783328.1"/>
    </source>
</evidence>
<comment type="caution">
    <text evidence="1">The sequence shown here is derived from an EMBL/GenBank/DDBJ whole genome shotgun (WGS) entry which is preliminary data.</text>
</comment>
<dbReference type="EMBL" id="JALLPJ020000771">
    <property type="protein sequence ID" value="KAL3783328.1"/>
    <property type="molecule type" value="Genomic_DNA"/>
</dbReference>
<organism evidence="1 2">
    <name type="scientific">Cyclotella atomus</name>
    <dbReference type="NCBI Taxonomy" id="382360"/>
    <lineage>
        <taxon>Eukaryota</taxon>
        <taxon>Sar</taxon>
        <taxon>Stramenopiles</taxon>
        <taxon>Ochrophyta</taxon>
        <taxon>Bacillariophyta</taxon>
        <taxon>Coscinodiscophyceae</taxon>
        <taxon>Thalassiosirophycidae</taxon>
        <taxon>Stephanodiscales</taxon>
        <taxon>Stephanodiscaceae</taxon>
        <taxon>Cyclotella</taxon>
    </lineage>
</organism>
<name>A0ABD3P5X9_9STRA</name>